<dbReference type="AlphaFoldDB" id="A0A5B2VJP8"/>
<gene>
    <name evidence="3" type="ORF">F0L74_21990</name>
</gene>
<evidence type="ECO:0000259" key="2">
    <source>
        <dbReference type="SMART" id="SM00854"/>
    </source>
</evidence>
<dbReference type="RefSeq" id="WP_149840067.1">
    <property type="nucleotide sequence ID" value="NZ_VUOC01000004.1"/>
</dbReference>
<dbReference type="InterPro" id="IPR052169">
    <property type="entry name" value="CW_Biosynth-Accessory"/>
</dbReference>
<accession>A0A5B2VJP8</accession>
<dbReference type="PANTHER" id="PTHR33393:SF11">
    <property type="entry name" value="POLYGLUTAMINE SYNTHESIS ACCESSORY PROTEIN RV0574C-RELATED"/>
    <property type="match status" value="1"/>
</dbReference>
<dbReference type="SMART" id="SM00854">
    <property type="entry name" value="PGA_cap"/>
    <property type="match status" value="1"/>
</dbReference>
<dbReference type="InterPro" id="IPR019079">
    <property type="entry name" value="Capsule_synth_CapA"/>
</dbReference>
<proteinExistence type="inferred from homology"/>
<feature type="domain" description="Capsule synthesis protein CapA" evidence="2">
    <location>
        <begin position="62"/>
        <end position="304"/>
    </location>
</feature>
<comment type="similarity">
    <text evidence="1">Belongs to the CapA family.</text>
</comment>
<keyword evidence="4" id="KW-1185">Reference proteome</keyword>
<dbReference type="Gene3D" id="3.60.21.10">
    <property type="match status" value="1"/>
</dbReference>
<dbReference type="PANTHER" id="PTHR33393">
    <property type="entry name" value="POLYGLUTAMINE SYNTHESIS ACCESSORY PROTEIN RV0574C-RELATED"/>
    <property type="match status" value="1"/>
</dbReference>
<dbReference type="CDD" id="cd07381">
    <property type="entry name" value="MPP_CapA"/>
    <property type="match status" value="1"/>
</dbReference>
<dbReference type="Pfam" id="PF09587">
    <property type="entry name" value="PGA_cap"/>
    <property type="match status" value="1"/>
</dbReference>
<evidence type="ECO:0000313" key="3">
    <source>
        <dbReference type="EMBL" id="KAA2238888.1"/>
    </source>
</evidence>
<dbReference type="Proteomes" id="UP000324611">
    <property type="component" value="Unassembled WGS sequence"/>
</dbReference>
<comment type="caution">
    <text evidence="3">The sequence shown here is derived from an EMBL/GenBank/DDBJ whole genome shotgun (WGS) entry which is preliminary data.</text>
</comment>
<reference evidence="3 4" key="1">
    <citation type="submission" date="2019-09" db="EMBL/GenBank/DDBJ databases">
        <title>Chitinophaga ginsengihumi sp. nov., isolated from soil of ginseng rhizosphere.</title>
        <authorList>
            <person name="Lee J."/>
        </authorList>
    </citation>
    <scope>NUCLEOTIDE SEQUENCE [LARGE SCALE GENOMIC DNA]</scope>
    <source>
        <strain evidence="3 4">BN140078</strain>
    </source>
</reference>
<dbReference type="EMBL" id="VUOC01000004">
    <property type="protein sequence ID" value="KAA2238888.1"/>
    <property type="molecule type" value="Genomic_DNA"/>
</dbReference>
<evidence type="ECO:0000256" key="1">
    <source>
        <dbReference type="ARBA" id="ARBA00005662"/>
    </source>
</evidence>
<organism evidence="3 4">
    <name type="scientific">Chitinophaga agrisoli</name>
    <dbReference type="NCBI Taxonomy" id="2607653"/>
    <lineage>
        <taxon>Bacteria</taxon>
        <taxon>Pseudomonadati</taxon>
        <taxon>Bacteroidota</taxon>
        <taxon>Chitinophagia</taxon>
        <taxon>Chitinophagales</taxon>
        <taxon>Chitinophagaceae</taxon>
        <taxon>Chitinophaga</taxon>
    </lineage>
</organism>
<reference evidence="3 4" key="2">
    <citation type="submission" date="2019-09" db="EMBL/GenBank/DDBJ databases">
        <authorList>
            <person name="Jin C."/>
        </authorList>
    </citation>
    <scope>NUCLEOTIDE SEQUENCE [LARGE SCALE GENOMIC DNA]</scope>
    <source>
        <strain evidence="3 4">BN140078</strain>
    </source>
</reference>
<sequence>MPESVHGAKDIRLFTFNIIGLIALPCIFSGNPCIESFAERKPFINTADTPVLPQLPVTDTISFSIVGDMMVGSSYPSSLLLPVDTEGNILQHAMPFLQCTDLRIGNLESAVSDSAAVYKQCGMTQCFAFRTPVKCAQWYKEAGFEYLNLSNNHSFDFGSTGVQHTLAFLRNNNIRTSGVTQHPIDTLTIRNVRIGFVSFAPHNNCLDMNNDSVVQAYIAQVRPMCDLLVVFFHGGAEGAQRMHTPRKREIFYGQNRGDVVHFSRLCVDAGADMVIGSGPHVVRGMEQYKKKLIAYSLGNFATYGQFNLKHPSNVAPLLQVKITNKGTLVDHQVLSFIQEGEGVPKPDTAQQAFKLIRSLSKQDFGYNEVKETWAPEAVLPAVEATSLQAAVGRLQTARCVSL</sequence>
<dbReference type="SUPFAM" id="SSF56300">
    <property type="entry name" value="Metallo-dependent phosphatases"/>
    <property type="match status" value="1"/>
</dbReference>
<evidence type="ECO:0000313" key="4">
    <source>
        <dbReference type="Proteomes" id="UP000324611"/>
    </source>
</evidence>
<protein>
    <submittedName>
        <fullName evidence="3">CapA family protein</fullName>
    </submittedName>
</protein>
<name>A0A5B2VJP8_9BACT</name>
<dbReference type="InterPro" id="IPR029052">
    <property type="entry name" value="Metallo-depent_PP-like"/>
</dbReference>